<keyword evidence="3" id="KW-1185">Reference proteome</keyword>
<dbReference type="GO" id="GO:0005829">
    <property type="term" value="C:cytosol"/>
    <property type="evidence" value="ECO:0007669"/>
    <property type="project" value="TreeGrafter"/>
</dbReference>
<reference evidence="2 3" key="1">
    <citation type="submission" date="2019-02" db="EMBL/GenBank/DDBJ databases">
        <title>Deep-cultivation of Planctomycetes and their phenomic and genomic characterization uncovers novel biology.</title>
        <authorList>
            <person name="Wiegand S."/>
            <person name="Jogler M."/>
            <person name="Boedeker C."/>
            <person name="Pinto D."/>
            <person name="Vollmers J."/>
            <person name="Rivas-Marin E."/>
            <person name="Kohn T."/>
            <person name="Peeters S.H."/>
            <person name="Heuer A."/>
            <person name="Rast P."/>
            <person name="Oberbeckmann S."/>
            <person name="Bunk B."/>
            <person name="Jeske O."/>
            <person name="Meyerdierks A."/>
            <person name="Storesund J.E."/>
            <person name="Kallscheuer N."/>
            <person name="Luecker S."/>
            <person name="Lage O.M."/>
            <person name="Pohl T."/>
            <person name="Merkel B.J."/>
            <person name="Hornburger P."/>
            <person name="Mueller R.-W."/>
            <person name="Bruemmer F."/>
            <person name="Labrenz M."/>
            <person name="Spormann A.M."/>
            <person name="Op den Camp H."/>
            <person name="Overmann J."/>
            <person name="Amann R."/>
            <person name="Jetten M.S.M."/>
            <person name="Mascher T."/>
            <person name="Medema M.H."/>
            <person name="Devos D.P."/>
            <person name="Kaster A.-K."/>
            <person name="Ovreas L."/>
            <person name="Rohde M."/>
            <person name="Galperin M.Y."/>
            <person name="Jogler C."/>
        </authorList>
    </citation>
    <scope>NUCLEOTIDE SEQUENCE [LARGE SCALE GENOMIC DNA]</scope>
    <source>
        <strain evidence="2 3">Pan216</strain>
    </source>
</reference>
<evidence type="ECO:0000313" key="3">
    <source>
        <dbReference type="Proteomes" id="UP000317093"/>
    </source>
</evidence>
<dbReference type="PROSITE" id="PS50042">
    <property type="entry name" value="CNMP_BINDING_3"/>
    <property type="match status" value="1"/>
</dbReference>
<dbReference type="GO" id="GO:0005952">
    <property type="term" value="C:cAMP-dependent protein kinase complex"/>
    <property type="evidence" value="ECO:0007669"/>
    <property type="project" value="InterPro"/>
</dbReference>
<dbReference type="CDD" id="cd00038">
    <property type="entry name" value="CAP_ED"/>
    <property type="match status" value="1"/>
</dbReference>
<dbReference type="SUPFAM" id="SSF51206">
    <property type="entry name" value="cAMP-binding domain-like"/>
    <property type="match status" value="1"/>
</dbReference>
<proteinExistence type="predicted"/>
<dbReference type="EMBL" id="CP036279">
    <property type="protein sequence ID" value="QDU64914.1"/>
    <property type="molecule type" value="Genomic_DNA"/>
</dbReference>
<dbReference type="GO" id="GO:0003677">
    <property type="term" value="F:DNA binding"/>
    <property type="evidence" value="ECO:0007669"/>
    <property type="project" value="UniProtKB-KW"/>
</dbReference>
<protein>
    <submittedName>
        <fullName evidence="2">DNA-binding transcriptional dual regulator Crp</fullName>
    </submittedName>
</protein>
<sequence length="190" mass="20849">MPSLTPDFLANIPIFRDTSEEERNQLLQVMEREHYNAGDDVITAEQESRGLHVIVEGTAHVILSVYGFTNPIIDDGEAQIVDRTQIATLEIGAVFGEISFFDGETHTASVQAASDLDALLLPAAKFEELLKQGNYAAYKVGLNAAKILAGRLRSADKLISELILAQHDSLARSRWFGSHLELYGRAGHSD</sequence>
<keyword evidence="2" id="KW-0238">DNA-binding</keyword>
<dbReference type="InterPro" id="IPR050503">
    <property type="entry name" value="cAMP-dep_PK_reg_su-like"/>
</dbReference>
<gene>
    <name evidence="2" type="ORF">Pan216_58080</name>
</gene>
<dbReference type="InterPro" id="IPR014710">
    <property type="entry name" value="RmlC-like_jellyroll"/>
</dbReference>
<dbReference type="KEGG" id="knv:Pan216_58080"/>
<dbReference type="AlphaFoldDB" id="A0A518BD66"/>
<evidence type="ECO:0000259" key="1">
    <source>
        <dbReference type="PROSITE" id="PS50042"/>
    </source>
</evidence>
<dbReference type="PANTHER" id="PTHR11635:SF152">
    <property type="entry name" value="CAMP-DEPENDENT PROTEIN KINASE TYPE I REGULATORY SUBUNIT-RELATED"/>
    <property type="match status" value="1"/>
</dbReference>
<accession>A0A518BD66</accession>
<dbReference type="Proteomes" id="UP000317093">
    <property type="component" value="Chromosome"/>
</dbReference>
<dbReference type="PANTHER" id="PTHR11635">
    <property type="entry name" value="CAMP-DEPENDENT PROTEIN KINASE REGULATORY CHAIN"/>
    <property type="match status" value="1"/>
</dbReference>
<dbReference type="SMART" id="SM00100">
    <property type="entry name" value="cNMP"/>
    <property type="match status" value="1"/>
</dbReference>
<dbReference type="InterPro" id="IPR018490">
    <property type="entry name" value="cNMP-bd_dom_sf"/>
</dbReference>
<dbReference type="Gene3D" id="2.60.120.10">
    <property type="entry name" value="Jelly Rolls"/>
    <property type="match status" value="1"/>
</dbReference>
<organism evidence="2 3">
    <name type="scientific">Kolteria novifilia</name>
    <dbReference type="NCBI Taxonomy" id="2527975"/>
    <lineage>
        <taxon>Bacteria</taxon>
        <taxon>Pseudomonadati</taxon>
        <taxon>Planctomycetota</taxon>
        <taxon>Planctomycetia</taxon>
        <taxon>Kolteriales</taxon>
        <taxon>Kolteriaceae</taxon>
        <taxon>Kolteria</taxon>
    </lineage>
</organism>
<dbReference type="Pfam" id="PF00027">
    <property type="entry name" value="cNMP_binding"/>
    <property type="match status" value="1"/>
</dbReference>
<dbReference type="InterPro" id="IPR000595">
    <property type="entry name" value="cNMP-bd_dom"/>
</dbReference>
<evidence type="ECO:0000313" key="2">
    <source>
        <dbReference type="EMBL" id="QDU64914.1"/>
    </source>
</evidence>
<feature type="domain" description="Cyclic nucleotide-binding" evidence="1">
    <location>
        <begin position="14"/>
        <end position="130"/>
    </location>
</feature>
<name>A0A518BD66_9BACT</name>